<evidence type="ECO:0000313" key="4">
    <source>
        <dbReference type="Proteomes" id="UP000799424"/>
    </source>
</evidence>
<evidence type="ECO:0000313" key="3">
    <source>
        <dbReference type="EMBL" id="KAF2824338.1"/>
    </source>
</evidence>
<feature type="transmembrane region" description="Helical" evidence="2">
    <location>
        <begin position="6"/>
        <end position="28"/>
    </location>
</feature>
<name>A0A6A6ZUA9_9PLEO</name>
<dbReference type="AlphaFoldDB" id="A0A6A6ZUA9"/>
<gene>
    <name evidence="3" type="ORF">CC86DRAFT_371691</name>
</gene>
<keyword evidence="2" id="KW-0472">Membrane</keyword>
<feature type="region of interest" description="Disordered" evidence="1">
    <location>
        <begin position="51"/>
        <end position="75"/>
    </location>
</feature>
<protein>
    <submittedName>
        <fullName evidence="3">Uncharacterized protein</fullName>
    </submittedName>
</protein>
<evidence type="ECO:0000256" key="2">
    <source>
        <dbReference type="SAM" id="Phobius"/>
    </source>
</evidence>
<dbReference type="EMBL" id="MU006230">
    <property type="protein sequence ID" value="KAF2824338.1"/>
    <property type="molecule type" value="Genomic_DNA"/>
</dbReference>
<evidence type="ECO:0000256" key="1">
    <source>
        <dbReference type="SAM" id="MobiDB-lite"/>
    </source>
</evidence>
<proteinExistence type="predicted"/>
<keyword evidence="2" id="KW-0812">Transmembrane</keyword>
<dbReference type="Proteomes" id="UP000799424">
    <property type="component" value="Unassembled WGS sequence"/>
</dbReference>
<accession>A0A6A6ZUA9</accession>
<keyword evidence="2" id="KW-1133">Transmembrane helix</keyword>
<sequence length="75" mass="8699">MKSTSSVLSVANISTLCSWLDLALRWLILLKHHLAHNDPCDHLYISSRAQRAQKERRMQDSNLRSRRNKISSLAR</sequence>
<organism evidence="3 4">
    <name type="scientific">Ophiobolus disseminans</name>
    <dbReference type="NCBI Taxonomy" id="1469910"/>
    <lineage>
        <taxon>Eukaryota</taxon>
        <taxon>Fungi</taxon>
        <taxon>Dikarya</taxon>
        <taxon>Ascomycota</taxon>
        <taxon>Pezizomycotina</taxon>
        <taxon>Dothideomycetes</taxon>
        <taxon>Pleosporomycetidae</taxon>
        <taxon>Pleosporales</taxon>
        <taxon>Pleosporineae</taxon>
        <taxon>Phaeosphaeriaceae</taxon>
        <taxon>Ophiobolus</taxon>
    </lineage>
</organism>
<reference evidence="3" key="1">
    <citation type="journal article" date="2020" name="Stud. Mycol.">
        <title>101 Dothideomycetes genomes: a test case for predicting lifestyles and emergence of pathogens.</title>
        <authorList>
            <person name="Haridas S."/>
            <person name="Albert R."/>
            <person name="Binder M."/>
            <person name="Bloem J."/>
            <person name="Labutti K."/>
            <person name="Salamov A."/>
            <person name="Andreopoulos B."/>
            <person name="Baker S."/>
            <person name="Barry K."/>
            <person name="Bills G."/>
            <person name="Bluhm B."/>
            <person name="Cannon C."/>
            <person name="Castanera R."/>
            <person name="Culley D."/>
            <person name="Daum C."/>
            <person name="Ezra D."/>
            <person name="Gonzalez J."/>
            <person name="Henrissat B."/>
            <person name="Kuo A."/>
            <person name="Liang C."/>
            <person name="Lipzen A."/>
            <person name="Lutzoni F."/>
            <person name="Magnuson J."/>
            <person name="Mondo S."/>
            <person name="Nolan M."/>
            <person name="Ohm R."/>
            <person name="Pangilinan J."/>
            <person name="Park H.-J."/>
            <person name="Ramirez L."/>
            <person name="Alfaro M."/>
            <person name="Sun H."/>
            <person name="Tritt A."/>
            <person name="Yoshinaga Y."/>
            <person name="Zwiers L.-H."/>
            <person name="Turgeon B."/>
            <person name="Goodwin S."/>
            <person name="Spatafora J."/>
            <person name="Crous P."/>
            <person name="Grigoriev I."/>
        </authorList>
    </citation>
    <scope>NUCLEOTIDE SEQUENCE</scope>
    <source>
        <strain evidence="3">CBS 113818</strain>
    </source>
</reference>
<keyword evidence="4" id="KW-1185">Reference proteome</keyword>